<dbReference type="OrthoDB" id="2442979at2759"/>
<dbReference type="EMBL" id="CAJVQA010026681">
    <property type="protein sequence ID" value="CAG8789747.1"/>
    <property type="molecule type" value="Genomic_DNA"/>
</dbReference>
<proteinExistence type="predicted"/>
<comment type="caution">
    <text evidence="1">The sequence shown here is derived from an EMBL/GenBank/DDBJ whole genome shotgun (WGS) entry which is preliminary data.</text>
</comment>
<dbReference type="Proteomes" id="UP000789759">
    <property type="component" value="Unassembled WGS sequence"/>
</dbReference>
<organism evidence="1 2">
    <name type="scientific">Cetraspora pellucida</name>
    <dbReference type="NCBI Taxonomy" id="1433469"/>
    <lineage>
        <taxon>Eukaryota</taxon>
        <taxon>Fungi</taxon>
        <taxon>Fungi incertae sedis</taxon>
        <taxon>Mucoromycota</taxon>
        <taxon>Glomeromycotina</taxon>
        <taxon>Glomeromycetes</taxon>
        <taxon>Diversisporales</taxon>
        <taxon>Gigasporaceae</taxon>
        <taxon>Cetraspora</taxon>
    </lineage>
</organism>
<evidence type="ECO:0000313" key="1">
    <source>
        <dbReference type="EMBL" id="CAG8789747.1"/>
    </source>
</evidence>
<dbReference type="AlphaFoldDB" id="A0A9N9P4Q3"/>
<gene>
    <name evidence="1" type="ORF">CPELLU_LOCUS16928</name>
</gene>
<name>A0A9N9P4Q3_9GLOM</name>
<protein>
    <submittedName>
        <fullName evidence="1">5285_t:CDS:1</fullName>
    </submittedName>
</protein>
<evidence type="ECO:0000313" key="2">
    <source>
        <dbReference type="Proteomes" id="UP000789759"/>
    </source>
</evidence>
<sequence length="236" mass="27190">SKFGIGFFAEDNYKDELSLFFENIAKCNSLMEYENESVTESFFIEDNHEDELPVFLENIAEYNLLVEQNNNFMIGRESIIDLAQHSEVIKNDEIYTEDSQNSDIELENVTHISVAISNQVIDSTQQHQRPSRKIGCSWHINLTNPKASLVIGITSIVEQHNHFMIPDISLYAPKYHRLLEDIIEQIIFYITKGNIGSKQIYPLLVASFPDCIIYKQDLYNAIQKFKSSLTKRQGDA</sequence>
<accession>A0A9N9P4Q3</accession>
<feature type="non-terminal residue" evidence="1">
    <location>
        <position position="236"/>
    </location>
</feature>
<keyword evidence="2" id="KW-1185">Reference proteome</keyword>
<reference evidence="1" key="1">
    <citation type="submission" date="2021-06" db="EMBL/GenBank/DDBJ databases">
        <authorList>
            <person name="Kallberg Y."/>
            <person name="Tangrot J."/>
            <person name="Rosling A."/>
        </authorList>
    </citation>
    <scope>NUCLEOTIDE SEQUENCE</scope>
    <source>
        <strain evidence="1">FL966</strain>
    </source>
</reference>